<gene>
    <name evidence="5" type="ORF">SAMN04487948_104254</name>
</gene>
<dbReference type="EMBL" id="FODV01000004">
    <property type="protein sequence ID" value="SEO70175.1"/>
    <property type="molecule type" value="Genomic_DNA"/>
</dbReference>
<dbReference type="InterPro" id="IPR007050">
    <property type="entry name" value="HTH_bacterioopsin"/>
</dbReference>
<dbReference type="OrthoDB" id="27447at2157"/>
<dbReference type="PANTHER" id="PTHR34236:SF1">
    <property type="entry name" value="DIMETHYL SULFOXIDE REDUCTASE TRANSCRIPTIONAL ACTIVATOR"/>
    <property type="match status" value="1"/>
</dbReference>
<dbReference type="RefSeq" id="WP_089823925.1">
    <property type="nucleotide sequence ID" value="NZ_FODV01000004.1"/>
</dbReference>
<feature type="domain" description="HTH bat-type" evidence="3">
    <location>
        <begin position="162"/>
        <end position="214"/>
    </location>
</feature>
<dbReference type="PANTHER" id="PTHR34236">
    <property type="entry name" value="DIMETHYL SULFOXIDE REDUCTASE TRANSCRIPTIONAL ACTIVATOR"/>
    <property type="match status" value="1"/>
</dbReference>
<evidence type="ECO:0000313" key="5">
    <source>
        <dbReference type="EMBL" id="SEO70175.1"/>
    </source>
</evidence>
<keyword evidence="1" id="KW-0805">Transcription regulation</keyword>
<name>A0A1H8RV01_9EURY</name>
<reference evidence="6" key="1">
    <citation type="submission" date="2016-10" db="EMBL/GenBank/DDBJ databases">
        <authorList>
            <person name="Varghese N."/>
            <person name="Submissions S."/>
        </authorList>
    </citation>
    <scope>NUCLEOTIDE SEQUENCE [LARGE SCALE GENOMIC DNA]</scope>
    <source>
        <strain evidence="6">CGMCC 1.10121</strain>
    </source>
</reference>
<evidence type="ECO:0000259" key="3">
    <source>
        <dbReference type="Pfam" id="PF04967"/>
    </source>
</evidence>
<organism evidence="5 6">
    <name type="scientific">Halogranum amylolyticum</name>
    <dbReference type="NCBI Taxonomy" id="660520"/>
    <lineage>
        <taxon>Archaea</taxon>
        <taxon>Methanobacteriati</taxon>
        <taxon>Methanobacteriota</taxon>
        <taxon>Stenosarchaea group</taxon>
        <taxon>Halobacteria</taxon>
        <taxon>Halobacteriales</taxon>
        <taxon>Haloferacaceae</taxon>
    </lineage>
</organism>
<dbReference type="AlphaFoldDB" id="A0A1H8RV01"/>
<evidence type="ECO:0000256" key="2">
    <source>
        <dbReference type="ARBA" id="ARBA00023163"/>
    </source>
</evidence>
<dbReference type="Pfam" id="PF24278">
    <property type="entry name" value="HVO_0513_N"/>
    <property type="match status" value="1"/>
</dbReference>
<dbReference type="InterPro" id="IPR056493">
    <property type="entry name" value="HVO_0513_N"/>
</dbReference>
<dbReference type="Pfam" id="PF04967">
    <property type="entry name" value="HTH_10"/>
    <property type="match status" value="1"/>
</dbReference>
<dbReference type="Proteomes" id="UP000199126">
    <property type="component" value="Unassembled WGS sequence"/>
</dbReference>
<protein>
    <submittedName>
        <fullName evidence="5">Predicted DNA binding protein, contains HTH domain</fullName>
    </submittedName>
</protein>
<proteinExistence type="predicted"/>
<sequence>MKYLHLTLRQPRETRHPMQNAIADHEAIHRADLLCWNFGTGEDEESLLFYVVGDDVVYEAALADVESVVDYDVTSVDDDTFYVYVDQRTRETDVDFRAAFARRRLVVVPPVVYTDDGETAFTVVGDAEDLRATLDALPNRIDVDVDQVGEYDRRNGALTGSLTARQREAVAVAVDRGYYDVPRTGSVEAVATELGVSSSTASSHLRKAEATVMRRVARR</sequence>
<keyword evidence="6" id="KW-1185">Reference proteome</keyword>
<feature type="domain" description="HVO-0513-like N-terminal" evidence="4">
    <location>
        <begin position="16"/>
        <end position="151"/>
    </location>
</feature>
<accession>A0A1H8RV01</accession>
<evidence type="ECO:0000313" key="6">
    <source>
        <dbReference type="Proteomes" id="UP000199126"/>
    </source>
</evidence>
<evidence type="ECO:0000256" key="1">
    <source>
        <dbReference type="ARBA" id="ARBA00023015"/>
    </source>
</evidence>
<keyword evidence="2" id="KW-0804">Transcription</keyword>
<evidence type="ECO:0000259" key="4">
    <source>
        <dbReference type="Pfam" id="PF24278"/>
    </source>
</evidence>